<accession>A0A813FKE9</accession>
<dbReference type="Pfam" id="PF24993">
    <property type="entry name" value="GNC1_N"/>
    <property type="match status" value="1"/>
</dbReference>
<feature type="domain" description="Stalled ribosome sensor GCN1-like N-terminal" evidence="1">
    <location>
        <begin position="67"/>
        <end position="118"/>
    </location>
</feature>
<comment type="caution">
    <text evidence="2">The sequence shown here is derived from an EMBL/GenBank/DDBJ whole genome shotgun (WGS) entry which is preliminary data.</text>
</comment>
<evidence type="ECO:0000313" key="3">
    <source>
        <dbReference type="Proteomes" id="UP000654075"/>
    </source>
</evidence>
<keyword evidence="3" id="KW-1185">Reference proteome</keyword>
<evidence type="ECO:0000313" key="2">
    <source>
        <dbReference type="EMBL" id="CAE8614646.1"/>
    </source>
</evidence>
<name>A0A813FKE9_POLGL</name>
<dbReference type="OrthoDB" id="425655at2759"/>
<proteinExistence type="predicted"/>
<protein>
    <recommendedName>
        <fullName evidence="1">Stalled ribosome sensor GCN1-like N-terminal domain-containing protein</fullName>
    </recommendedName>
</protein>
<organism evidence="2 3">
    <name type="scientific">Polarella glacialis</name>
    <name type="common">Dinoflagellate</name>
    <dbReference type="NCBI Taxonomy" id="89957"/>
    <lineage>
        <taxon>Eukaryota</taxon>
        <taxon>Sar</taxon>
        <taxon>Alveolata</taxon>
        <taxon>Dinophyceae</taxon>
        <taxon>Suessiales</taxon>
        <taxon>Suessiaceae</taxon>
        <taxon>Polarella</taxon>
    </lineage>
</organism>
<gene>
    <name evidence="2" type="ORF">PGLA1383_LOCUS32370</name>
</gene>
<dbReference type="Proteomes" id="UP000654075">
    <property type="component" value="Unassembled WGS sequence"/>
</dbReference>
<reference evidence="2" key="1">
    <citation type="submission" date="2021-02" db="EMBL/GenBank/DDBJ databases">
        <authorList>
            <person name="Dougan E. K."/>
            <person name="Rhodes N."/>
            <person name="Thang M."/>
            <person name="Chan C."/>
        </authorList>
    </citation>
    <scope>NUCLEOTIDE SEQUENCE</scope>
</reference>
<sequence>MGRSIRWKPRWQLKAFVALRKVLSSLPKVMEHAVAILKKSEDPPALLVAAVAAEGTAKAESAYRAPLVELYVKIVLEGKQALPEYSLEAWGPVLAAVTPEEFGKQLLPTALRMSKRQPA</sequence>
<dbReference type="EMBL" id="CAJNNV010025462">
    <property type="protein sequence ID" value="CAE8614646.1"/>
    <property type="molecule type" value="Genomic_DNA"/>
</dbReference>
<evidence type="ECO:0000259" key="1">
    <source>
        <dbReference type="Pfam" id="PF24993"/>
    </source>
</evidence>
<dbReference type="AlphaFoldDB" id="A0A813FKE9"/>
<dbReference type="InterPro" id="IPR056810">
    <property type="entry name" value="GNC1-like_N"/>
</dbReference>
<feature type="non-terminal residue" evidence="2">
    <location>
        <position position="119"/>
    </location>
</feature>